<dbReference type="Pfam" id="PF10517">
    <property type="entry name" value="DM13"/>
    <property type="match status" value="1"/>
</dbReference>
<dbReference type="Proteomes" id="UP000266745">
    <property type="component" value="Chromosome"/>
</dbReference>
<organism evidence="2 3">
    <name type="scientific">Candidatus Nitrosotenuis cloacae</name>
    <dbReference type="NCBI Taxonomy" id="1603555"/>
    <lineage>
        <taxon>Archaea</taxon>
        <taxon>Nitrososphaerota</taxon>
        <taxon>Candidatus Nitrosotenuis</taxon>
    </lineage>
</organism>
<evidence type="ECO:0000313" key="2">
    <source>
        <dbReference type="EMBL" id="AJZ75548.1"/>
    </source>
</evidence>
<accession>A0A3G1B481</accession>
<proteinExistence type="predicted"/>
<reference evidence="2 3" key="1">
    <citation type="journal article" date="2016" name="Sci. Rep.">
        <title>A novel ammonia-oxidizing archaeon from wastewater treatment plant: Its enrichment, physiological and genomic characteristics.</title>
        <authorList>
            <person name="Li Y."/>
            <person name="Ding K."/>
            <person name="Wen X."/>
            <person name="Zhang B."/>
            <person name="Shen B."/>
            <person name="Yang Y."/>
        </authorList>
    </citation>
    <scope>NUCLEOTIDE SEQUENCE [LARGE SCALE GENOMIC DNA]</scope>
    <source>
        <strain evidence="2 3">SAT1</strain>
    </source>
</reference>
<dbReference type="OrthoDB" id="9613at2157"/>
<dbReference type="EMBL" id="CP011097">
    <property type="protein sequence ID" value="AJZ75548.1"/>
    <property type="molecule type" value="Genomic_DNA"/>
</dbReference>
<evidence type="ECO:0000313" key="3">
    <source>
        <dbReference type="Proteomes" id="UP000266745"/>
    </source>
</evidence>
<name>A0A3G1B481_9ARCH</name>
<dbReference type="KEGG" id="tah:SU86_003225"/>
<dbReference type="RefSeq" id="WP_048188282.1">
    <property type="nucleotide sequence ID" value="NZ_CP011097.1"/>
</dbReference>
<feature type="domain" description="DM13" evidence="1">
    <location>
        <begin position="104"/>
        <end position="203"/>
    </location>
</feature>
<dbReference type="AlphaFoldDB" id="A0A3G1B481"/>
<dbReference type="STRING" id="1603555.SU86_003225"/>
<protein>
    <recommendedName>
        <fullName evidence="1">DM13 domain-containing protein</fullName>
    </recommendedName>
</protein>
<keyword evidence="3" id="KW-1185">Reference proteome</keyword>
<gene>
    <name evidence="2" type="ORF">SU86_003225</name>
</gene>
<dbReference type="GeneID" id="24875401"/>
<evidence type="ECO:0000259" key="1">
    <source>
        <dbReference type="PROSITE" id="PS51549"/>
    </source>
</evidence>
<dbReference type="PROSITE" id="PS51549">
    <property type="entry name" value="DM13"/>
    <property type="match status" value="1"/>
</dbReference>
<sequence>MLRTVTISVIIGTFLIGSYYVVASSFVQPEQQNKLGVALSDIQPDLTYEKFIALSEDQKSFLVQNMPSSTRNLILDEARDNPSFAAESKDLITEQSGATELRMIKLTQVSGIKGYDADGTASVFVSDGMTFLRLQDFGVASGIDQRLYLTKDGTIQTGIDIGPLKASQGDQNYDITSVDHDAYNVLIIYSRPFDLYYAYAKFIKTE</sequence>
<dbReference type="InterPro" id="IPR019545">
    <property type="entry name" value="DM13_domain"/>
</dbReference>